<evidence type="ECO:0000313" key="1">
    <source>
        <dbReference type="EMBL" id="SOC53582.1"/>
    </source>
</evidence>
<dbReference type="Proteomes" id="UP000219688">
    <property type="component" value="Unassembled WGS sequence"/>
</dbReference>
<dbReference type="EMBL" id="OBQK01000002">
    <property type="protein sequence ID" value="SOC53582.1"/>
    <property type="molecule type" value="Genomic_DNA"/>
</dbReference>
<protein>
    <submittedName>
        <fullName evidence="1">Uncharacterized protein</fullName>
    </submittedName>
</protein>
<organism evidence="1 2">
    <name type="scientific">Ornithinimicrobium cerasi</name>
    <dbReference type="NCBI Taxonomy" id="2248773"/>
    <lineage>
        <taxon>Bacteria</taxon>
        <taxon>Bacillati</taxon>
        <taxon>Actinomycetota</taxon>
        <taxon>Actinomycetes</taxon>
        <taxon>Micrococcales</taxon>
        <taxon>Ornithinimicrobiaceae</taxon>
        <taxon>Ornithinimicrobium</taxon>
    </lineage>
</organism>
<sequence length="156" mass="17158">MWTPESFPGADKVPWQLLIRARYVREVDAFVASTIVGQVAHVASLDDAARVATAAAEATRAMPAERLSRTARGDALIAVADFIDICPPWPWPWPWPWPGPWPGPWPWFEGRENPFEKIGSPYQGIVLEGALDLLGRAGSPQLHEQLGGVLKELGQL</sequence>
<gene>
    <name evidence="1" type="ORF">SAMN05421879_10229</name>
</gene>
<accession>A0A285VHM7</accession>
<dbReference type="AlphaFoldDB" id="A0A285VHM7"/>
<name>A0A285VHM7_9MICO</name>
<reference evidence="2" key="1">
    <citation type="submission" date="2017-08" db="EMBL/GenBank/DDBJ databases">
        <authorList>
            <person name="Varghese N."/>
            <person name="Submissions S."/>
        </authorList>
    </citation>
    <scope>NUCLEOTIDE SEQUENCE [LARGE SCALE GENOMIC DNA]</scope>
    <source>
        <strain evidence="2">USBA17B2</strain>
    </source>
</reference>
<keyword evidence="2" id="KW-1185">Reference proteome</keyword>
<proteinExistence type="predicted"/>
<dbReference type="RefSeq" id="WP_141401416.1">
    <property type="nucleotide sequence ID" value="NZ_OBQK01000002.1"/>
</dbReference>
<evidence type="ECO:0000313" key="2">
    <source>
        <dbReference type="Proteomes" id="UP000219688"/>
    </source>
</evidence>